<name>A0A0C2ZXE3_9AGAM</name>
<gene>
    <name evidence="2" type="ORF">SCLCIDRAFT_399265</name>
</gene>
<dbReference type="InParanoid" id="A0A0C2ZXE3"/>
<dbReference type="HOGENOM" id="CLU_1283937_0_0_1"/>
<dbReference type="AlphaFoldDB" id="A0A0C2ZXE3"/>
<feature type="compositionally biased region" description="Polar residues" evidence="1">
    <location>
        <begin position="10"/>
        <end position="22"/>
    </location>
</feature>
<dbReference type="EMBL" id="KN822019">
    <property type="protein sequence ID" value="KIM66108.1"/>
    <property type="molecule type" value="Genomic_DNA"/>
</dbReference>
<dbReference type="Proteomes" id="UP000053989">
    <property type="component" value="Unassembled WGS sequence"/>
</dbReference>
<feature type="region of interest" description="Disordered" evidence="1">
    <location>
        <begin position="107"/>
        <end position="130"/>
    </location>
</feature>
<protein>
    <submittedName>
        <fullName evidence="2">Uncharacterized protein</fullName>
    </submittedName>
</protein>
<organism evidence="2 3">
    <name type="scientific">Scleroderma citrinum Foug A</name>
    <dbReference type="NCBI Taxonomy" id="1036808"/>
    <lineage>
        <taxon>Eukaryota</taxon>
        <taxon>Fungi</taxon>
        <taxon>Dikarya</taxon>
        <taxon>Basidiomycota</taxon>
        <taxon>Agaricomycotina</taxon>
        <taxon>Agaricomycetes</taxon>
        <taxon>Agaricomycetidae</taxon>
        <taxon>Boletales</taxon>
        <taxon>Sclerodermatineae</taxon>
        <taxon>Sclerodermataceae</taxon>
        <taxon>Scleroderma</taxon>
    </lineage>
</organism>
<proteinExistence type="predicted"/>
<feature type="compositionally biased region" description="Polar residues" evidence="1">
    <location>
        <begin position="33"/>
        <end position="51"/>
    </location>
</feature>
<keyword evidence="3" id="KW-1185">Reference proteome</keyword>
<evidence type="ECO:0000313" key="2">
    <source>
        <dbReference type="EMBL" id="KIM66108.1"/>
    </source>
</evidence>
<reference evidence="2 3" key="1">
    <citation type="submission" date="2014-04" db="EMBL/GenBank/DDBJ databases">
        <authorList>
            <consortium name="DOE Joint Genome Institute"/>
            <person name="Kuo A."/>
            <person name="Kohler A."/>
            <person name="Nagy L.G."/>
            <person name="Floudas D."/>
            <person name="Copeland A."/>
            <person name="Barry K.W."/>
            <person name="Cichocki N."/>
            <person name="Veneault-Fourrey C."/>
            <person name="LaButti K."/>
            <person name="Lindquist E.A."/>
            <person name="Lipzen A."/>
            <person name="Lundell T."/>
            <person name="Morin E."/>
            <person name="Murat C."/>
            <person name="Sun H."/>
            <person name="Tunlid A."/>
            <person name="Henrissat B."/>
            <person name="Grigoriev I.V."/>
            <person name="Hibbett D.S."/>
            <person name="Martin F."/>
            <person name="Nordberg H.P."/>
            <person name="Cantor M.N."/>
            <person name="Hua S.X."/>
        </authorList>
    </citation>
    <scope>NUCLEOTIDE SEQUENCE [LARGE SCALE GENOMIC DNA]</scope>
    <source>
        <strain evidence="2 3">Foug A</strain>
    </source>
</reference>
<feature type="region of interest" description="Disordered" evidence="1">
    <location>
        <begin position="1"/>
        <end position="85"/>
    </location>
</feature>
<reference evidence="3" key="2">
    <citation type="submission" date="2015-01" db="EMBL/GenBank/DDBJ databases">
        <title>Evolutionary Origins and Diversification of the Mycorrhizal Mutualists.</title>
        <authorList>
            <consortium name="DOE Joint Genome Institute"/>
            <consortium name="Mycorrhizal Genomics Consortium"/>
            <person name="Kohler A."/>
            <person name="Kuo A."/>
            <person name="Nagy L.G."/>
            <person name="Floudas D."/>
            <person name="Copeland A."/>
            <person name="Barry K.W."/>
            <person name="Cichocki N."/>
            <person name="Veneault-Fourrey C."/>
            <person name="LaButti K."/>
            <person name="Lindquist E.A."/>
            <person name="Lipzen A."/>
            <person name="Lundell T."/>
            <person name="Morin E."/>
            <person name="Murat C."/>
            <person name="Riley R."/>
            <person name="Ohm R."/>
            <person name="Sun H."/>
            <person name="Tunlid A."/>
            <person name="Henrissat B."/>
            <person name="Grigoriev I.V."/>
            <person name="Hibbett D.S."/>
            <person name="Martin F."/>
        </authorList>
    </citation>
    <scope>NUCLEOTIDE SEQUENCE [LARGE SCALE GENOMIC DNA]</scope>
    <source>
        <strain evidence="3">Foug A</strain>
    </source>
</reference>
<accession>A0A0C2ZXE3</accession>
<evidence type="ECO:0000256" key="1">
    <source>
        <dbReference type="SAM" id="MobiDB-lite"/>
    </source>
</evidence>
<evidence type="ECO:0000313" key="3">
    <source>
        <dbReference type="Proteomes" id="UP000053989"/>
    </source>
</evidence>
<feature type="compositionally biased region" description="Low complexity" evidence="1">
    <location>
        <begin position="110"/>
        <end position="119"/>
    </location>
</feature>
<sequence>MPKKNRKTADTPSSQRSKSHGTLLSRLRALMSPQRSPHPTPSASGGTSVFTRFQRRRKQEAEGLPHTPEPFVANPTTSAGNEGPSAAFEEPMAADLENDRAVVLKHPSSTGTGETTGKGRAASTHEVPGDIQPVPTVLGDAQDASVDSVAGPAQIAADTTGQVDSATTQLDAITTAYRQTLSTFSTVVNGITGIHPSAQMALSALNRTSKVATES</sequence>